<accession>A0A2U2RMV7</accession>
<dbReference type="Proteomes" id="UP000245590">
    <property type="component" value="Unassembled WGS sequence"/>
</dbReference>
<dbReference type="OrthoDB" id="4794496at2"/>
<name>A0A2U2RMV7_9MICO</name>
<feature type="transmembrane region" description="Helical" evidence="1">
    <location>
        <begin position="180"/>
        <end position="202"/>
    </location>
</feature>
<protein>
    <recommendedName>
        <fullName evidence="4">DUF624 domain-containing protein</fullName>
    </recommendedName>
</protein>
<dbReference type="Pfam" id="PF04854">
    <property type="entry name" value="DUF624"/>
    <property type="match status" value="1"/>
</dbReference>
<dbReference type="AlphaFoldDB" id="A0A2U2RMV7"/>
<gene>
    <name evidence="2" type="ORF">DEO23_00135</name>
</gene>
<keyword evidence="1" id="KW-0812">Transmembrane</keyword>
<dbReference type="RefSeq" id="WP_109273998.1">
    <property type="nucleotide sequence ID" value="NZ_QFKX01000001.1"/>
</dbReference>
<feature type="transmembrane region" description="Helical" evidence="1">
    <location>
        <begin position="89"/>
        <end position="112"/>
    </location>
</feature>
<organism evidence="2 3">
    <name type="scientific">Brachybacterium endophyticum</name>
    <dbReference type="NCBI Taxonomy" id="2182385"/>
    <lineage>
        <taxon>Bacteria</taxon>
        <taxon>Bacillati</taxon>
        <taxon>Actinomycetota</taxon>
        <taxon>Actinomycetes</taxon>
        <taxon>Micrococcales</taxon>
        <taxon>Dermabacteraceae</taxon>
        <taxon>Brachybacterium</taxon>
    </lineage>
</organism>
<keyword evidence="1" id="KW-0472">Membrane</keyword>
<comment type="caution">
    <text evidence="2">The sequence shown here is derived from an EMBL/GenBank/DDBJ whole genome shotgun (WGS) entry which is preliminary data.</text>
</comment>
<feature type="transmembrane region" description="Helical" evidence="1">
    <location>
        <begin position="118"/>
        <end position="140"/>
    </location>
</feature>
<evidence type="ECO:0000256" key="1">
    <source>
        <dbReference type="SAM" id="Phobius"/>
    </source>
</evidence>
<reference evidence="2 3" key="1">
    <citation type="submission" date="2018-05" db="EMBL/GenBank/DDBJ databases">
        <title>Brachybacterium sp. M1HQ-2T, whole genome shotgun sequence.</title>
        <authorList>
            <person name="Tuo L."/>
        </authorList>
    </citation>
    <scope>NUCLEOTIDE SEQUENCE [LARGE SCALE GENOMIC DNA]</scope>
    <source>
        <strain evidence="2 3">M1HQ-2</strain>
    </source>
</reference>
<dbReference type="EMBL" id="QFKX01000001">
    <property type="protein sequence ID" value="PWH07114.1"/>
    <property type="molecule type" value="Genomic_DNA"/>
</dbReference>
<evidence type="ECO:0008006" key="4">
    <source>
        <dbReference type="Google" id="ProtNLM"/>
    </source>
</evidence>
<evidence type="ECO:0000313" key="3">
    <source>
        <dbReference type="Proteomes" id="UP000245590"/>
    </source>
</evidence>
<dbReference type="InterPro" id="IPR006938">
    <property type="entry name" value="DUF624"/>
</dbReference>
<proteinExistence type="predicted"/>
<keyword evidence="1" id="KW-1133">Transmembrane helix</keyword>
<sequence length="214" mass="21709">MTEMRGGVHGVMAALAWLPRLLALHLAWVALTLAGGVIGGIAPATATLVALLHGDEELAGDAGAGPRARAVLRRYREEFVPANRAGGPFVLIVLAAAADLALGVAGALPAWFFPLGFALAGLFAAIGALALFHAISLHVLRPDAPAPVLWRGALGGIVLLPLASASWTITLVAAVLVSGIIQPVGLLLGGGILVAVTTLVLVRSWQSRLDAATA</sequence>
<keyword evidence="3" id="KW-1185">Reference proteome</keyword>
<feature type="transmembrane region" description="Helical" evidence="1">
    <location>
        <begin position="152"/>
        <end position="174"/>
    </location>
</feature>
<evidence type="ECO:0000313" key="2">
    <source>
        <dbReference type="EMBL" id="PWH07114.1"/>
    </source>
</evidence>